<protein>
    <submittedName>
        <fullName evidence="2">DNA gyrase</fullName>
    </submittedName>
</protein>
<organism evidence="2 3">
    <name type="scientific">Gordonibacter pamelaeae</name>
    <dbReference type="NCBI Taxonomy" id="471189"/>
    <lineage>
        <taxon>Bacteria</taxon>
        <taxon>Bacillati</taxon>
        <taxon>Actinomycetota</taxon>
        <taxon>Coriobacteriia</taxon>
        <taxon>Eggerthellales</taxon>
        <taxon>Eggerthellaceae</taxon>
        <taxon>Gordonibacter</taxon>
    </lineage>
</organism>
<name>A0A369M1C2_9ACTN</name>
<accession>A0A369M1C2</accession>
<evidence type="ECO:0000313" key="3">
    <source>
        <dbReference type="Proteomes" id="UP000254000"/>
    </source>
</evidence>
<proteinExistence type="predicted"/>
<evidence type="ECO:0000313" key="2">
    <source>
        <dbReference type="EMBL" id="RDB65222.1"/>
    </source>
</evidence>
<dbReference type="AlphaFoldDB" id="A0A369M1C2"/>
<dbReference type="RefSeq" id="WP_114568869.1">
    <property type="nucleotide sequence ID" value="NZ_CABMMS010000004.1"/>
</dbReference>
<dbReference type="GeneID" id="78359576"/>
<evidence type="ECO:0000256" key="1">
    <source>
        <dbReference type="SAM" id="MobiDB-lite"/>
    </source>
</evidence>
<keyword evidence="3" id="KW-1185">Reference proteome</keyword>
<comment type="caution">
    <text evidence="2">The sequence shown here is derived from an EMBL/GenBank/DDBJ whole genome shotgun (WGS) entry which is preliminary data.</text>
</comment>
<dbReference type="EMBL" id="PPTS01000004">
    <property type="protein sequence ID" value="RDB65222.1"/>
    <property type="molecule type" value="Genomic_DNA"/>
</dbReference>
<dbReference type="Proteomes" id="UP000254000">
    <property type="component" value="Unassembled WGS sequence"/>
</dbReference>
<dbReference type="OrthoDB" id="3193219at2"/>
<reference evidence="2 3" key="1">
    <citation type="journal article" date="2018" name="Elife">
        <title>Discovery and characterization of a prevalent human gut bacterial enzyme sufficient for the inactivation of a family of plant toxins.</title>
        <authorList>
            <person name="Koppel N."/>
            <person name="Bisanz J.E."/>
            <person name="Pandelia M.E."/>
            <person name="Turnbaugh P.J."/>
            <person name="Balskus E.P."/>
        </authorList>
    </citation>
    <scope>NUCLEOTIDE SEQUENCE [LARGE SCALE GENOMIC DNA]</scope>
    <source>
        <strain evidence="2 3">3C</strain>
    </source>
</reference>
<feature type="region of interest" description="Disordered" evidence="1">
    <location>
        <begin position="125"/>
        <end position="164"/>
    </location>
</feature>
<gene>
    <name evidence="2" type="ORF">C1877_07700</name>
</gene>
<sequence length="164" mass="18437">MSEDKKNVYVTLHKDFVRTGIEYADRATGETRTFNSVTLPKGTVIDGTDVGYYQFNPLFVNPSRFKGEDYRDIPLLANREVRLSKTLLDDQGKPVMGEDGKPMRDTVYAMPAQIKGALDEARSRYLQAQSKTRDERTLAQRASDARSGASALANEHAPFDSRDR</sequence>